<dbReference type="EMBL" id="JAEOAQ010000006">
    <property type="protein sequence ID" value="KAG5418018.1"/>
    <property type="molecule type" value="Genomic_DNA"/>
</dbReference>
<dbReference type="InterPro" id="IPR051207">
    <property type="entry name" value="ComplexI_NDUFA9_subunit"/>
</dbReference>
<dbReference type="Proteomes" id="UP000669133">
    <property type="component" value="Unassembled WGS sequence"/>
</dbReference>
<reference evidence="2 3" key="1">
    <citation type="submission" date="2020-12" db="EMBL/GenBank/DDBJ databases">
        <title>Effect of drift, selection, and recombination on the evolution of hybrid genomes in Candida yeast pathogens.</title>
        <authorList>
            <person name="Mixao V."/>
            <person name="Ksiezopolska E."/>
            <person name="Saus E."/>
            <person name="Boekhout T."/>
            <person name="Gacser A."/>
            <person name="Gabaldon T."/>
        </authorList>
    </citation>
    <scope>NUCLEOTIDE SEQUENCE [LARGE SCALE GENOMIC DNA]</scope>
    <source>
        <strain evidence="2 3">BP57</strain>
    </source>
</reference>
<evidence type="ECO:0000313" key="3">
    <source>
        <dbReference type="Proteomes" id="UP000669133"/>
    </source>
</evidence>
<dbReference type="PANTHER" id="PTHR12126">
    <property type="entry name" value="NADH-UBIQUINONE OXIDOREDUCTASE 39 KDA SUBUNIT-RELATED"/>
    <property type="match status" value="1"/>
</dbReference>
<name>A0A8H7ZA08_9ASCO</name>
<sequence length="315" mass="35101">MSKSIAVFGGNGFLGRKICEVGINRGYNITSYSRSGQPPNLHPHSHKQAQPPSWINQVSWQKCDIFHPSQSITPAQLSQFDTIIHSIGILFEDASYKKSMNSNFGFLQDVQKLANRALGAGGSNPMQKDKVNSSYEAVQRDSAVLIADEYIKARMDAIKEKKKKKSKEKEVEGNAAVEDDLRTVVGNYVYISADKNPPIVPQRYIITKREAEFELSNKPHLRSILMRPGIMYEEKSGYPSQDSDDSVTNRDVLVKGLQLGYSLKNAVLGNQFLSGLVRPVVSTTQVANAIFDKLEDEEFRGGVVPVEEIEQKTTF</sequence>
<organism evidence="2 3">
    <name type="scientific">Candida metapsilosis</name>
    <dbReference type="NCBI Taxonomy" id="273372"/>
    <lineage>
        <taxon>Eukaryota</taxon>
        <taxon>Fungi</taxon>
        <taxon>Dikarya</taxon>
        <taxon>Ascomycota</taxon>
        <taxon>Saccharomycotina</taxon>
        <taxon>Pichiomycetes</taxon>
        <taxon>Debaryomycetaceae</taxon>
        <taxon>Candida/Lodderomyces clade</taxon>
        <taxon>Candida</taxon>
    </lineage>
</organism>
<dbReference type="Pfam" id="PF01370">
    <property type="entry name" value="Epimerase"/>
    <property type="match status" value="1"/>
</dbReference>
<proteinExistence type="predicted"/>
<dbReference type="AlphaFoldDB" id="A0A8H7ZA08"/>
<gene>
    <name evidence="2" type="ORF">I9W82_004347</name>
</gene>
<dbReference type="GO" id="GO:0005739">
    <property type="term" value="C:mitochondrion"/>
    <property type="evidence" value="ECO:0007669"/>
    <property type="project" value="TreeGrafter"/>
</dbReference>
<protein>
    <recommendedName>
        <fullName evidence="1">NAD-dependent epimerase/dehydratase domain-containing protein</fullName>
    </recommendedName>
</protein>
<dbReference type="PANTHER" id="PTHR12126:SF16">
    <property type="entry name" value="MIOREX COMPLEX COMPONENT 2"/>
    <property type="match status" value="1"/>
</dbReference>
<dbReference type="OrthoDB" id="276721at2759"/>
<dbReference type="RefSeq" id="XP_067547134.1">
    <property type="nucleotide sequence ID" value="XM_067693409.1"/>
</dbReference>
<dbReference type="Gene3D" id="3.40.50.720">
    <property type="entry name" value="NAD(P)-binding Rossmann-like Domain"/>
    <property type="match status" value="1"/>
</dbReference>
<dbReference type="InterPro" id="IPR001509">
    <property type="entry name" value="Epimerase_deHydtase"/>
</dbReference>
<keyword evidence="3" id="KW-1185">Reference proteome</keyword>
<dbReference type="GO" id="GO:0044877">
    <property type="term" value="F:protein-containing complex binding"/>
    <property type="evidence" value="ECO:0007669"/>
    <property type="project" value="TreeGrafter"/>
</dbReference>
<dbReference type="SUPFAM" id="SSF51735">
    <property type="entry name" value="NAD(P)-binding Rossmann-fold domains"/>
    <property type="match status" value="1"/>
</dbReference>
<evidence type="ECO:0000259" key="1">
    <source>
        <dbReference type="Pfam" id="PF01370"/>
    </source>
</evidence>
<accession>A0A8H7ZA08</accession>
<feature type="domain" description="NAD-dependent epimerase/dehydratase" evidence="1">
    <location>
        <begin position="5"/>
        <end position="89"/>
    </location>
</feature>
<dbReference type="InterPro" id="IPR036291">
    <property type="entry name" value="NAD(P)-bd_dom_sf"/>
</dbReference>
<dbReference type="GeneID" id="93652976"/>
<evidence type="ECO:0000313" key="2">
    <source>
        <dbReference type="EMBL" id="KAG5418018.1"/>
    </source>
</evidence>
<comment type="caution">
    <text evidence="2">The sequence shown here is derived from an EMBL/GenBank/DDBJ whole genome shotgun (WGS) entry which is preliminary data.</text>
</comment>